<protein>
    <recommendedName>
        <fullName evidence="2">H/ACA ribonucleoprotein complex subunit NOP10</fullName>
    </recommendedName>
    <alternativeName>
        <fullName evidence="6">Nucleolar protein 10</fullName>
    </alternativeName>
    <alternativeName>
        <fullName evidence="7">Nucleolar protein family A member 3</fullName>
    </alternativeName>
    <alternativeName>
        <fullName evidence="8">snoRNP protein NOP10</fullName>
    </alternativeName>
</protein>
<evidence type="ECO:0000256" key="5">
    <source>
        <dbReference type="ARBA" id="ARBA00023274"/>
    </source>
</evidence>
<dbReference type="InterPro" id="IPR036756">
    <property type="entry name" value="H/ACA_rnp_Nop10_sf"/>
</dbReference>
<comment type="similarity">
    <text evidence="1">Belongs to the NOP10 family.</text>
</comment>
<keyword evidence="5" id="KW-0687">Ribonucleoprotein</keyword>
<dbReference type="Gene3D" id="4.10.80.300">
    <property type="match status" value="1"/>
</dbReference>
<evidence type="ECO:0000256" key="7">
    <source>
        <dbReference type="ARBA" id="ARBA00031779"/>
    </source>
</evidence>
<organism evidence="9 10">
    <name type="scientific">Diaporthe australafricana</name>
    <dbReference type="NCBI Taxonomy" id="127596"/>
    <lineage>
        <taxon>Eukaryota</taxon>
        <taxon>Fungi</taxon>
        <taxon>Dikarya</taxon>
        <taxon>Ascomycota</taxon>
        <taxon>Pezizomycotina</taxon>
        <taxon>Sordariomycetes</taxon>
        <taxon>Sordariomycetidae</taxon>
        <taxon>Diaporthales</taxon>
        <taxon>Diaporthaceae</taxon>
        <taxon>Diaporthe</taxon>
    </lineage>
</organism>
<proteinExistence type="inferred from homology"/>
<gene>
    <name evidence="9" type="primary">NOP10</name>
    <name evidence="9" type="ORF">Daus18300_011404</name>
</gene>
<keyword evidence="10" id="KW-1185">Reference proteome</keyword>
<evidence type="ECO:0000256" key="2">
    <source>
        <dbReference type="ARBA" id="ARBA00021838"/>
    </source>
</evidence>
<dbReference type="PANTHER" id="PTHR13305">
    <property type="entry name" value="RIBOSOME BIOGENESIS PROTEIN NOP10"/>
    <property type="match status" value="1"/>
</dbReference>
<dbReference type="Pfam" id="PF04135">
    <property type="entry name" value="Nop10p"/>
    <property type="match status" value="1"/>
</dbReference>
<evidence type="ECO:0000256" key="3">
    <source>
        <dbReference type="ARBA" id="ARBA00022517"/>
    </source>
</evidence>
<dbReference type="EMBL" id="JAWRVE010000138">
    <property type="protein sequence ID" value="KAL1854483.1"/>
    <property type="molecule type" value="Genomic_DNA"/>
</dbReference>
<keyword evidence="3" id="KW-0690">Ribosome biogenesis</keyword>
<comment type="caution">
    <text evidence="9">The sequence shown here is derived from an EMBL/GenBank/DDBJ whole genome shotgun (WGS) entry which is preliminary data.</text>
</comment>
<dbReference type="InterPro" id="IPR007264">
    <property type="entry name" value="H/ACA_rnp_Nop10"/>
</dbReference>
<accession>A0ABR3W6Q3</accession>
<evidence type="ECO:0000256" key="4">
    <source>
        <dbReference type="ARBA" id="ARBA00022552"/>
    </source>
</evidence>
<name>A0ABR3W6Q3_9PEZI</name>
<evidence type="ECO:0000256" key="1">
    <source>
        <dbReference type="ARBA" id="ARBA00009462"/>
    </source>
</evidence>
<dbReference type="PANTHER" id="PTHR13305:SF0">
    <property type="entry name" value="H_ACA RIBONUCLEOPROTEIN COMPLEX SUBUNIT 3"/>
    <property type="match status" value="1"/>
</dbReference>
<sequence>MSSLATFARYSDLPRELQLQIIQDAAEPLFESHQNTESSGHQHTLGQYACIDRTWNEVVERHNFQNLVLQSNCIEQFGKVCGNRVDLLHLVELRPGVEEISQPSGWDHPESESSNPFSTISRALQDLFNVMKDWNPADRKVPRLIKVELDLGNRFDWKQAATPYDFKDLPEVRIVGDVHQKLGPYLHPLSMVSMYERLPNAHTVALDLPIEPEAPGSMQKAIALDLPSISDVPRFLEDAQDTAWPQLKTLKLGGIFDSEFDWNREYTGTRVVEGLIGALPNMPRITTISIDIEPTDGWMRMSIDMCFGSSTLPSRMIDEKVPFVPGTNKGLATLSGLAISGSLASNLQDTVQYHHGLKLAVFRVPGSRWGEIQEYEVDDIPYQNDIWHSSIVELPGCETHKMHLMCNVDAASGKRTYTLKKVLEGKVTKSAHPARFSPDDKWSKHRNLLRKRFGRLPQGV</sequence>
<reference evidence="9 10" key="1">
    <citation type="journal article" date="2024" name="IMA Fungus">
        <title>IMA Genome - F19 : A genome assembly and annotation guide to empower mycologists, including annotated draft genome sequences of Ceratocystis pirilliformis, Diaporthe australafricana, Fusarium ophioides, Paecilomyces lecythidis, and Sporothrix stenoceras.</title>
        <authorList>
            <person name="Aylward J."/>
            <person name="Wilson A.M."/>
            <person name="Visagie C.M."/>
            <person name="Spraker J."/>
            <person name="Barnes I."/>
            <person name="Buitendag C."/>
            <person name="Ceriani C."/>
            <person name="Del Mar Angel L."/>
            <person name="du Plessis D."/>
            <person name="Fuchs T."/>
            <person name="Gasser K."/>
            <person name="Kramer D."/>
            <person name="Li W."/>
            <person name="Munsamy K."/>
            <person name="Piso A."/>
            <person name="Price J.L."/>
            <person name="Sonnekus B."/>
            <person name="Thomas C."/>
            <person name="van der Nest A."/>
            <person name="van Dijk A."/>
            <person name="van Heerden A."/>
            <person name="van Vuuren N."/>
            <person name="Yilmaz N."/>
            <person name="Duong T.A."/>
            <person name="van der Merwe N.A."/>
            <person name="Wingfield M.J."/>
            <person name="Wingfield B.D."/>
        </authorList>
    </citation>
    <scope>NUCLEOTIDE SEQUENCE [LARGE SCALE GENOMIC DNA]</scope>
    <source>
        <strain evidence="9 10">CMW 18300</strain>
    </source>
</reference>
<evidence type="ECO:0000256" key="8">
    <source>
        <dbReference type="ARBA" id="ARBA00032266"/>
    </source>
</evidence>
<dbReference type="Proteomes" id="UP001583177">
    <property type="component" value="Unassembled WGS sequence"/>
</dbReference>
<evidence type="ECO:0000313" key="9">
    <source>
        <dbReference type="EMBL" id="KAL1854483.1"/>
    </source>
</evidence>
<evidence type="ECO:0000256" key="6">
    <source>
        <dbReference type="ARBA" id="ARBA00030185"/>
    </source>
</evidence>
<keyword evidence="4" id="KW-0698">rRNA processing</keyword>
<evidence type="ECO:0000313" key="10">
    <source>
        <dbReference type="Proteomes" id="UP001583177"/>
    </source>
</evidence>
<dbReference type="SUPFAM" id="SSF144210">
    <property type="entry name" value="Nop10-like SnoRNP"/>
    <property type="match status" value="1"/>
</dbReference>